<evidence type="ECO:0000313" key="1">
    <source>
        <dbReference type="EMBL" id="MFC4336017.1"/>
    </source>
</evidence>
<organism evidence="1 2">
    <name type="scientific">Salininema proteolyticum</name>
    <dbReference type="NCBI Taxonomy" id="1607685"/>
    <lineage>
        <taxon>Bacteria</taxon>
        <taxon>Bacillati</taxon>
        <taxon>Actinomycetota</taxon>
        <taxon>Actinomycetes</taxon>
        <taxon>Glycomycetales</taxon>
        <taxon>Glycomycetaceae</taxon>
        <taxon>Salininema</taxon>
    </lineage>
</organism>
<sequence>MASTGLDAIREAAEARYGNLDIDMGDGSTVTLLNALRLPEARRDRLASLQDSLSDGDIAVADQIGALREMVGLVAATKGQGRRLLEAIGEDVPALLTVLEQYGQGSELGEA</sequence>
<dbReference type="Proteomes" id="UP001595823">
    <property type="component" value="Unassembled WGS sequence"/>
</dbReference>
<dbReference type="Pfam" id="PF17388">
    <property type="entry name" value="GP24_25"/>
    <property type="match status" value="1"/>
</dbReference>
<name>A0ABV8U022_9ACTN</name>
<comment type="caution">
    <text evidence="1">The sequence shown here is derived from an EMBL/GenBank/DDBJ whole genome shotgun (WGS) entry which is preliminary data.</text>
</comment>
<dbReference type="RefSeq" id="WP_380621437.1">
    <property type="nucleotide sequence ID" value="NZ_JBHSDK010000015.1"/>
</dbReference>
<gene>
    <name evidence="1" type="ORF">ACFPET_12460</name>
</gene>
<proteinExistence type="predicted"/>
<reference evidence="2" key="1">
    <citation type="journal article" date="2019" name="Int. J. Syst. Evol. Microbiol.">
        <title>The Global Catalogue of Microorganisms (GCM) 10K type strain sequencing project: providing services to taxonomists for standard genome sequencing and annotation.</title>
        <authorList>
            <consortium name="The Broad Institute Genomics Platform"/>
            <consortium name="The Broad Institute Genome Sequencing Center for Infectious Disease"/>
            <person name="Wu L."/>
            <person name="Ma J."/>
        </authorList>
    </citation>
    <scope>NUCLEOTIDE SEQUENCE [LARGE SCALE GENOMIC DNA]</scope>
    <source>
        <strain evidence="2">IBRC-M 10908</strain>
    </source>
</reference>
<dbReference type="EMBL" id="JBHSDK010000015">
    <property type="protein sequence ID" value="MFC4336017.1"/>
    <property type="molecule type" value="Genomic_DNA"/>
</dbReference>
<dbReference type="InterPro" id="IPR020132">
    <property type="entry name" value="Gp24/Gp25"/>
</dbReference>
<accession>A0ABV8U022</accession>
<protein>
    <submittedName>
        <fullName evidence="1">Phage tail assembly protein</fullName>
    </submittedName>
</protein>
<evidence type="ECO:0000313" key="2">
    <source>
        <dbReference type="Proteomes" id="UP001595823"/>
    </source>
</evidence>
<keyword evidence="2" id="KW-1185">Reference proteome</keyword>